<dbReference type="AlphaFoldDB" id="A0A5J4TAX7"/>
<evidence type="ECO:0000313" key="2">
    <source>
        <dbReference type="EMBL" id="KAA6355524.1"/>
    </source>
</evidence>
<feature type="compositionally biased region" description="Polar residues" evidence="1">
    <location>
        <begin position="30"/>
        <end position="45"/>
    </location>
</feature>
<evidence type="ECO:0000313" key="3">
    <source>
        <dbReference type="Proteomes" id="UP000324800"/>
    </source>
</evidence>
<accession>A0A5J4TAX7</accession>
<dbReference type="Proteomes" id="UP000324800">
    <property type="component" value="Unassembled WGS sequence"/>
</dbReference>
<feature type="non-terminal residue" evidence="2">
    <location>
        <position position="1"/>
    </location>
</feature>
<evidence type="ECO:0000256" key="1">
    <source>
        <dbReference type="SAM" id="MobiDB-lite"/>
    </source>
</evidence>
<comment type="caution">
    <text evidence="2">The sequence shown here is derived from an EMBL/GenBank/DDBJ whole genome shotgun (WGS) entry which is preliminary data.</text>
</comment>
<name>A0A5J4TAX7_9EUKA</name>
<dbReference type="EMBL" id="SNRW01034490">
    <property type="protein sequence ID" value="KAA6355524.1"/>
    <property type="molecule type" value="Genomic_DNA"/>
</dbReference>
<gene>
    <name evidence="2" type="ORF">EZS28_048949</name>
</gene>
<feature type="region of interest" description="Disordered" evidence="1">
    <location>
        <begin position="30"/>
        <end position="65"/>
    </location>
</feature>
<protein>
    <submittedName>
        <fullName evidence="2">Uncharacterized protein</fullName>
    </submittedName>
</protein>
<proteinExistence type="predicted"/>
<organism evidence="2 3">
    <name type="scientific">Streblomastix strix</name>
    <dbReference type="NCBI Taxonomy" id="222440"/>
    <lineage>
        <taxon>Eukaryota</taxon>
        <taxon>Metamonada</taxon>
        <taxon>Preaxostyla</taxon>
        <taxon>Oxymonadida</taxon>
        <taxon>Streblomastigidae</taxon>
        <taxon>Streblomastix</taxon>
    </lineage>
</organism>
<sequence>SEVIPTVFDLKLNEVRSIGQSQSEYQLSISSKAVSPNQTPSSQKTRPAIPKLNFDPTAEKRFKKI</sequence>
<reference evidence="2 3" key="1">
    <citation type="submission" date="2019-03" db="EMBL/GenBank/DDBJ databases">
        <title>Single cell metagenomics reveals metabolic interactions within the superorganism composed of flagellate Streblomastix strix and complex community of Bacteroidetes bacteria on its surface.</title>
        <authorList>
            <person name="Treitli S.C."/>
            <person name="Kolisko M."/>
            <person name="Husnik F."/>
            <person name="Keeling P."/>
            <person name="Hampl V."/>
        </authorList>
    </citation>
    <scope>NUCLEOTIDE SEQUENCE [LARGE SCALE GENOMIC DNA]</scope>
    <source>
        <strain evidence="2">ST1C</strain>
    </source>
</reference>